<dbReference type="AlphaFoldDB" id="A0A1B7WYM6"/>
<reference evidence="5 6" key="1">
    <citation type="submission" date="2015-09" db="EMBL/GenBank/DDBJ databases">
        <title>Aphanizomenon flos-aquae WA102.</title>
        <authorList>
            <person name="Driscoll C."/>
        </authorList>
    </citation>
    <scope>NUCLEOTIDE SEQUENCE [LARGE SCALE GENOMIC DNA]</scope>
    <source>
        <strain evidence="5">WA102</strain>
    </source>
</reference>
<comment type="similarity">
    <text evidence="1">Belongs to the bacterial solute-binding protein 3 family.</text>
</comment>
<dbReference type="InterPro" id="IPR011049">
    <property type="entry name" value="Serralysin-like_metalloprot_C"/>
</dbReference>
<dbReference type="InterPro" id="IPR001638">
    <property type="entry name" value="Solute-binding_3/MltF_N"/>
</dbReference>
<accession>A0A1B7WYM6</accession>
<evidence type="ECO:0000256" key="3">
    <source>
        <dbReference type="ARBA" id="ARBA00022729"/>
    </source>
</evidence>
<evidence type="ECO:0000313" key="6">
    <source>
        <dbReference type="Proteomes" id="UP000092093"/>
    </source>
</evidence>
<dbReference type="PROSITE" id="PS01039">
    <property type="entry name" value="SBP_BACTERIAL_3"/>
    <property type="match status" value="2"/>
</dbReference>
<name>A0A1B7WYM6_APHFL</name>
<dbReference type="InterPro" id="IPR051455">
    <property type="entry name" value="Bact_solute-bind_prot3"/>
</dbReference>
<dbReference type="Gene3D" id="2.60.40.3440">
    <property type="match status" value="1"/>
</dbReference>
<dbReference type="SUPFAM" id="SSF53850">
    <property type="entry name" value="Periplasmic binding protein-like II"/>
    <property type="match status" value="2"/>
</dbReference>
<dbReference type="Proteomes" id="UP000092093">
    <property type="component" value="Unassembled WGS sequence"/>
</dbReference>
<dbReference type="CDD" id="cd13692">
    <property type="entry name" value="PBP2_BztA"/>
    <property type="match status" value="1"/>
</dbReference>
<sequence>MGDDILNGGQGADVFFLNSANDGFDTLLDFNPSQGDKIQISASGFGVDNLNDFTFLSGILDFQGKNLALIQNNGATYSFFPNLSEIIQIVDAPQAIPEVTPQVKAATEPLKTINTGVTAANSIPESTDTSNKSLLDKVLERGYITFGTSNSYATTLGFDLEFVKAIAVALFGDESKIKLVTTSFDDGFTQVANQTLDLTARRVSQNLDRDTERNVDFGPVYLYDYQAILVKADSNIENASDLKGKGLTIGVVSATNALGNLQNLLTPQGINFTPKEFKTTDELFAAYHNGEIAAISTDRALIYNRLGDAIAQNRILDVEFSQEPISLVLPENESEWADVVRWVTYATIQAEEFGITSENIGQIIAENTDTDTKNDASPAIRRFLGLQDELGKALNIRNDFVVQIIKQVGNYGEIYDRHFSNLERDLNLLWTDDGLMYSPPFSGVTQDIQLINNDQRNLLAEIQQRGVLKFGIPEGSTFPGFAEKNNDGTYQGFDIDLGRAIAVAVFGDASKIEFVSQQFNDGFANTANGKVDVSAAAYTHNLMRDASLGIDYSPIYLYTEQGILTRVDSDITALPLLNGRAVGVVAGTTALQNLEDALKVFDVKINPVIYSSSSEMYAAYDSKQVDAVFNDVSLLAGRISSLPHPEEHRIIRDNFTKEPLALIVDENQSDWADVVRWVTNALKQAEQYGITSKNIDQFIADNTDNLKENNSSIEIQAFLGLRGNIGTSLGLPNDFVVKMIKEVGNYSEIYARNFNTDLLPRQKNELSKELGLQTTAPLGINTNNLNSMPIAEDDNAQTTTNTAVNIDVLNNDKDLDNNPLTLSIVSTPSHGQVQINDNGTPNDKTDDFIIYTANSNFTGIDKFTYQVNDGKGGTDSASVNVSVKSAVVFNNQNNVLKLQGQLNNQKLKFSLNSKHLEKQVIHEVAFVAYDNEQGAVNGLLPGQNGYLNALLQRAEIIFSVIPDNFIADPTKIIDGFQSQYLGAVLLQDTSLDAVKADSSLLNRVLLGSPFNSSSSEILDINELAAGKLQLSFQDQLGDAQKDLILTVETTNEPVPLGADLQRQSGMEVVDLRDFNGKEIQALFPVVASEAAYDNTIGFYQVEDTQGTVKDGLTGTLFRPGDAGYDQAAIRNSQLYGVIMNNHGAGTQGVFAGGKIYAPYLIANGTVDGALGNTGVPVYFAFLGANPDKKDHVLSLGDNMWGFEDLPNGGDLDFNDIVVQAKFSVI</sequence>
<dbReference type="InterPro" id="IPR025193">
    <property type="entry name" value="DUF4114"/>
</dbReference>
<keyword evidence="3" id="KW-0732">Signal</keyword>
<dbReference type="Pfam" id="PF13448">
    <property type="entry name" value="DUF4114"/>
    <property type="match status" value="1"/>
</dbReference>
<proteinExistence type="inferred from homology"/>
<dbReference type="SMART" id="SM00062">
    <property type="entry name" value="PBPb"/>
    <property type="match status" value="2"/>
</dbReference>
<dbReference type="Gene3D" id="3.40.190.10">
    <property type="entry name" value="Periplasmic binding protein-like II"/>
    <property type="match status" value="4"/>
</dbReference>
<protein>
    <recommendedName>
        <fullName evidence="4">Solute-binding protein family 3/N-terminal domain-containing protein</fullName>
    </recommendedName>
</protein>
<feature type="domain" description="Solute-binding protein family 3/N-terminal" evidence="4">
    <location>
        <begin position="143"/>
        <end position="363"/>
    </location>
</feature>
<dbReference type="PANTHER" id="PTHR30085:SF7">
    <property type="entry name" value="AMINO-ACID ABC TRANSPORTER-BINDING PROTEIN YHDW-RELATED"/>
    <property type="match status" value="1"/>
</dbReference>
<dbReference type="GO" id="GO:0006865">
    <property type="term" value="P:amino acid transport"/>
    <property type="evidence" value="ECO:0007669"/>
    <property type="project" value="TreeGrafter"/>
</dbReference>
<gene>
    <name evidence="5" type="ORF">AN484_19050</name>
</gene>
<dbReference type="EMBL" id="LJOW01000120">
    <property type="protein sequence ID" value="OBQ42203.1"/>
    <property type="molecule type" value="Genomic_DNA"/>
</dbReference>
<evidence type="ECO:0000256" key="1">
    <source>
        <dbReference type="ARBA" id="ARBA00010333"/>
    </source>
</evidence>
<dbReference type="InterPro" id="IPR018313">
    <property type="entry name" value="SBP_3_CS"/>
</dbReference>
<feature type="domain" description="Solute-binding protein family 3/N-terminal" evidence="4">
    <location>
        <begin position="467"/>
        <end position="696"/>
    </location>
</feature>
<dbReference type="Pfam" id="PF00497">
    <property type="entry name" value="SBP_bac_3"/>
    <property type="match status" value="2"/>
</dbReference>
<dbReference type="Pfam" id="PF17963">
    <property type="entry name" value="Big_9"/>
    <property type="match status" value="1"/>
</dbReference>
<keyword evidence="2" id="KW-0813">Transport</keyword>
<evidence type="ECO:0000256" key="2">
    <source>
        <dbReference type="ARBA" id="ARBA00022448"/>
    </source>
</evidence>
<dbReference type="SUPFAM" id="SSF51120">
    <property type="entry name" value="beta-Roll"/>
    <property type="match status" value="1"/>
</dbReference>
<organism evidence="5 6">
    <name type="scientific">Aphanizomenon flos-aquae WA102</name>
    <dbReference type="NCBI Taxonomy" id="1710896"/>
    <lineage>
        <taxon>Bacteria</taxon>
        <taxon>Bacillati</taxon>
        <taxon>Cyanobacteriota</taxon>
        <taxon>Cyanophyceae</taxon>
        <taxon>Nostocales</taxon>
        <taxon>Aphanizomenonaceae</taxon>
        <taxon>Aphanizomenon</taxon>
    </lineage>
</organism>
<evidence type="ECO:0000313" key="5">
    <source>
        <dbReference type="EMBL" id="OBQ42203.1"/>
    </source>
</evidence>
<dbReference type="PATRIC" id="fig|1710896.3.peg.4198"/>
<dbReference type="PANTHER" id="PTHR30085">
    <property type="entry name" value="AMINO ACID ABC TRANSPORTER PERMEASE"/>
    <property type="match status" value="1"/>
</dbReference>
<comment type="caution">
    <text evidence="5">The sequence shown here is derived from an EMBL/GenBank/DDBJ whole genome shotgun (WGS) entry which is preliminary data.</text>
</comment>
<evidence type="ECO:0000259" key="4">
    <source>
        <dbReference type="SMART" id="SM00062"/>
    </source>
</evidence>